<dbReference type="AlphaFoldDB" id="A0A9W9HZG3"/>
<evidence type="ECO:0000259" key="11">
    <source>
        <dbReference type="Pfam" id="PF02880"/>
    </source>
</evidence>
<dbReference type="Pfam" id="PF02880">
    <property type="entry name" value="PGM_PMM_III"/>
    <property type="match status" value="1"/>
</dbReference>
<feature type="domain" description="Alpha-D-phosphohexomutase C-terminal" evidence="8">
    <location>
        <begin position="499"/>
        <end position="555"/>
    </location>
</feature>
<accession>A0A9W9HZG3</accession>
<dbReference type="Gene3D" id="3.30.310.50">
    <property type="entry name" value="Alpha-D-phosphohexomutase, C-terminal domain"/>
    <property type="match status" value="1"/>
</dbReference>
<evidence type="ECO:0000259" key="9">
    <source>
        <dbReference type="Pfam" id="PF02878"/>
    </source>
</evidence>
<dbReference type="InterPro" id="IPR005843">
    <property type="entry name" value="A-D-PHexomutase_C"/>
</dbReference>
<evidence type="ECO:0000256" key="7">
    <source>
        <dbReference type="RuleBase" id="RU004326"/>
    </source>
</evidence>
<dbReference type="Pfam" id="PF02879">
    <property type="entry name" value="PGM_PMM_II"/>
    <property type="match status" value="1"/>
</dbReference>
<dbReference type="InterPro" id="IPR005844">
    <property type="entry name" value="A-D-PHexomutase_a/b/a-I"/>
</dbReference>
<dbReference type="InterPro" id="IPR005846">
    <property type="entry name" value="A-D-PHexomutase_a/b/a-III"/>
</dbReference>
<dbReference type="OrthoDB" id="1743979at2759"/>
<dbReference type="PANTHER" id="PTHR42946">
    <property type="entry name" value="PHOSPHOHEXOSE MUTASE"/>
    <property type="match status" value="1"/>
</dbReference>
<dbReference type="GO" id="GO:0000287">
    <property type="term" value="F:magnesium ion binding"/>
    <property type="evidence" value="ECO:0007669"/>
    <property type="project" value="InterPro"/>
</dbReference>
<evidence type="ECO:0000256" key="3">
    <source>
        <dbReference type="ARBA" id="ARBA00022553"/>
    </source>
</evidence>
<dbReference type="InterPro" id="IPR016066">
    <property type="entry name" value="A-D-PHexomutase_CS"/>
</dbReference>
<evidence type="ECO:0000259" key="10">
    <source>
        <dbReference type="Pfam" id="PF02879"/>
    </source>
</evidence>
<comment type="cofactor">
    <cofactor evidence="1">
        <name>Mg(2+)</name>
        <dbReference type="ChEBI" id="CHEBI:18420"/>
    </cofactor>
</comment>
<dbReference type="InterPro" id="IPR036900">
    <property type="entry name" value="A-D-PHexomutase_C_sf"/>
</dbReference>
<sequence length="571" mass="62087">MTTTGSSLAANLAYEPRPLKFGTSGRRGLIVDLTQLEIYTNVLGEIRYLQAIPVSEGGIQSGDDFYFAYDLRPSSIHYVEPNRGGLCQAVVRALTDAGMRPISLGAIPTPALTLFALQRGKGSIMVTGSHIPFDRNGYKLNTSKGELLKKDEQPINDSVEIVRKQILEQAFTESLFNEQGMLRQDSALVAPIPDGKSEYIQRYLDFFQGDTLEGVKLLVYQHSAVGRDLIVELLQALGAEVVPAGRSETFVPIDTEAIDQAQLDTVQKLSDSTGQNFDAVISTDGDSDRPLLLAPEDGKLHFFSGDLLGMVVAEFLGADAVVVPISTNDAIDRGPLAKVLEPKTKIGSPYVIASMQNAASRGCRRVLGWEANGGFLTGSDLEVDGRKLAALPTRDAVLPLLCVLFAARKRQTTVPALFKTLPTRYSRASVIRNFPRPTSAKIVARFSPLQPATGTEVRGVSYADEITALDANGGAVTTNERENEQISQIRRELQKVFSADAGFSPVQLTNYTDGVRVLFRNNDVAHIRPSGNADELRIYSVSDSQARAEEICNQAIAEPDGLLRQLARFVE</sequence>
<dbReference type="Pfam" id="PF00408">
    <property type="entry name" value="PGM_PMM_IV"/>
    <property type="match status" value="1"/>
</dbReference>
<dbReference type="Proteomes" id="UP001146351">
    <property type="component" value="Unassembled WGS sequence"/>
</dbReference>
<evidence type="ECO:0000256" key="5">
    <source>
        <dbReference type="ARBA" id="ARBA00022842"/>
    </source>
</evidence>
<dbReference type="PANTHER" id="PTHR42946:SF1">
    <property type="entry name" value="PHOSPHOGLUCOMUTASE (ALPHA-D-GLUCOSE-1,6-BISPHOSPHATE-DEPENDENT)"/>
    <property type="match status" value="1"/>
</dbReference>
<reference evidence="12" key="1">
    <citation type="submission" date="2022-11" db="EMBL/GenBank/DDBJ databases">
        <authorList>
            <person name="Petersen C."/>
        </authorList>
    </citation>
    <scope>NUCLEOTIDE SEQUENCE</scope>
    <source>
        <strain evidence="12">IBT 21917</strain>
    </source>
</reference>
<dbReference type="EMBL" id="JAPQKO010000005">
    <property type="protein sequence ID" value="KAJ5161894.1"/>
    <property type="molecule type" value="Genomic_DNA"/>
</dbReference>
<keyword evidence="5 7" id="KW-0460">Magnesium</keyword>
<dbReference type="Pfam" id="PF02878">
    <property type="entry name" value="PGM_PMM_I"/>
    <property type="match status" value="1"/>
</dbReference>
<dbReference type="GO" id="GO:0005975">
    <property type="term" value="P:carbohydrate metabolic process"/>
    <property type="evidence" value="ECO:0007669"/>
    <property type="project" value="InterPro"/>
</dbReference>
<keyword evidence="3" id="KW-0597">Phosphoprotein</keyword>
<evidence type="ECO:0000256" key="4">
    <source>
        <dbReference type="ARBA" id="ARBA00022723"/>
    </source>
</evidence>
<evidence type="ECO:0000313" key="12">
    <source>
        <dbReference type="EMBL" id="KAJ5161894.1"/>
    </source>
</evidence>
<dbReference type="SUPFAM" id="SSF53738">
    <property type="entry name" value="Phosphoglucomutase, first 3 domains"/>
    <property type="match status" value="2"/>
</dbReference>
<reference evidence="12" key="2">
    <citation type="journal article" date="2023" name="IMA Fungus">
        <title>Comparative genomic study of the Penicillium genus elucidates a diverse pangenome and 15 lateral gene transfer events.</title>
        <authorList>
            <person name="Petersen C."/>
            <person name="Sorensen T."/>
            <person name="Nielsen M.R."/>
            <person name="Sondergaard T.E."/>
            <person name="Sorensen J.L."/>
            <person name="Fitzpatrick D.A."/>
            <person name="Frisvad J.C."/>
            <person name="Nielsen K.L."/>
        </authorList>
    </citation>
    <scope>NUCLEOTIDE SEQUENCE</scope>
    <source>
        <strain evidence="12">IBT 21917</strain>
    </source>
</reference>
<dbReference type="GO" id="GO:0004615">
    <property type="term" value="F:phosphomannomutase activity"/>
    <property type="evidence" value="ECO:0007669"/>
    <property type="project" value="TreeGrafter"/>
</dbReference>
<comment type="similarity">
    <text evidence="2 7">Belongs to the phosphohexose mutase family.</text>
</comment>
<keyword evidence="6" id="KW-0413">Isomerase</keyword>
<feature type="domain" description="Alpha-D-phosphohexomutase alpha/beta/alpha" evidence="10">
    <location>
        <begin position="198"/>
        <end position="293"/>
    </location>
</feature>
<evidence type="ECO:0000313" key="13">
    <source>
        <dbReference type="Proteomes" id="UP001146351"/>
    </source>
</evidence>
<dbReference type="PROSITE" id="PS00710">
    <property type="entry name" value="PGM_PMM"/>
    <property type="match status" value="1"/>
</dbReference>
<organism evidence="12 13">
    <name type="scientific">Penicillium capsulatum</name>
    <dbReference type="NCBI Taxonomy" id="69766"/>
    <lineage>
        <taxon>Eukaryota</taxon>
        <taxon>Fungi</taxon>
        <taxon>Dikarya</taxon>
        <taxon>Ascomycota</taxon>
        <taxon>Pezizomycotina</taxon>
        <taxon>Eurotiomycetes</taxon>
        <taxon>Eurotiomycetidae</taxon>
        <taxon>Eurotiales</taxon>
        <taxon>Aspergillaceae</taxon>
        <taxon>Penicillium</taxon>
    </lineage>
</organism>
<dbReference type="Gene3D" id="3.40.120.10">
    <property type="entry name" value="Alpha-D-Glucose-1,6-Bisphosphate, subunit A, domain 3"/>
    <property type="match status" value="3"/>
</dbReference>
<feature type="domain" description="Alpha-D-phosphohexomutase alpha/beta/alpha" evidence="9">
    <location>
        <begin position="20"/>
        <end position="159"/>
    </location>
</feature>
<keyword evidence="4 7" id="KW-0479">Metal-binding</keyword>
<proteinExistence type="inferred from homology"/>
<evidence type="ECO:0000256" key="6">
    <source>
        <dbReference type="ARBA" id="ARBA00023235"/>
    </source>
</evidence>
<dbReference type="InterPro" id="IPR050060">
    <property type="entry name" value="Phosphoglucosamine_mutase"/>
</dbReference>
<gene>
    <name evidence="12" type="ORF">N7492_007286</name>
</gene>
<comment type="caution">
    <text evidence="12">The sequence shown here is derived from an EMBL/GenBank/DDBJ whole genome shotgun (WGS) entry which is preliminary data.</text>
</comment>
<dbReference type="InterPro" id="IPR005845">
    <property type="entry name" value="A-D-PHexomutase_a/b/a-II"/>
</dbReference>
<feature type="domain" description="Alpha-D-phosphohexomutase alpha/beta/alpha" evidence="11">
    <location>
        <begin position="305"/>
        <end position="425"/>
    </location>
</feature>
<evidence type="ECO:0008006" key="14">
    <source>
        <dbReference type="Google" id="ProtNLM"/>
    </source>
</evidence>
<dbReference type="InterPro" id="IPR016055">
    <property type="entry name" value="A-D-PHexomutase_a/b/a-I/II/III"/>
</dbReference>
<keyword evidence="13" id="KW-1185">Reference proteome</keyword>
<evidence type="ECO:0000259" key="8">
    <source>
        <dbReference type="Pfam" id="PF00408"/>
    </source>
</evidence>
<protein>
    <recommendedName>
        <fullName evidence="14">Phosphoglucomutase</fullName>
    </recommendedName>
</protein>
<name>A0A9W9HZG3_9EURO</name>
<evidence type="ECO:0000256" key="2">
    <source>
        <dbReference type="ARBA" id="ARBA00010231"/>
    </source>
</evidence>
<evidence type="ECO:0000256" key="1">
    <source>
        <dbReference type="ARBA" id="ARBA00001946"/>
    </source>
</evidence>
<dbReference type="SUPFAM" id="SSF55957">
    <property type="entry name" value="Phosphoglucomutase, C-terminal domain"/>
    <property type="match status" value="1"/>
</dbReference>